<dbReference type="Pfam" id="PF02152">
    <property type="entry name" value="FolB"/>
    <property type="match status" value="1"/>
</dbReference>
<keyword evidence="5 6" id="KW-0456">Lyase</keyword>
<comment type="similarity">
    <text evidence="3 6">Belongs to the DHNA family.</text>
</comment>
<feature type="domain" description="Dihydroneopterin aldolase/epimerase" evidence="7">
    <location>
        <begin position="5"/>
        <end position="121"/>
    </location>
</feature>
<dbReference type="GO" id="GO:0004150">
    <property type="term" value="F:dihydroneopterin aldolase activity"/>
    <property type="evidence" value="ECO:0007669"/>
    <property type="project" value="UniProtKB-UniRule"/>
</dbReference>
<dbReference type="AlphaFoldDB" id="S5DL00"/>
<evidence type="ECO:0000256" key="5">
    <source>
        <dbReference type="ARBA" id="ARBA00023239"/>
    </source>
</evidence>
<comment type="catalytic activity">
    <reaction evidence="1 6">
        <text>7,8-dihydroneopterin = 6-hydroxymethyl-7,8-dihydropterin + glycolaldehyde</text>
        <dbReference type="Rhea" id="RHEA:10540"/>
        <dbReference type="ChEBI" id="CHEBI:17001"/>
        <dbReference type="ChEBI" id="CHEBI:17071"/>
        <dbReference type="ChEBI" id="CHEBI:44841"/>
        <dbReference type="EC" id="4.1.2.25"/>
    </reaction>
</comment>
<proteinExistence type="inferred from homology"/>
<dbReference type="SUPFAM" id="SSF55620">
    <property type="entry name" value="Tetrahydrobiopterin biosynthesis enzymes-like"/>
    <property type="match status" value="1"/>
</dbReference>
<dbReference type="InterPro" id="IPR006157">
    <property type="entry name" value="FolB_dom"/>
</dbReference>
<dbReference type="PANTHER" id="PTHR42844">
    <property type="entry name" value="DIHYDRONEOPTERIN ALDOLASE 1-RELATED"/>
    <property type="match status" value="1"/>
</dbReference>
<dbReference type="EC" id="4.1.2.25" evidence="6"/>
<comment type="function">
    <text evidence="6">Catalyzes the conversion of 7,8-dihydroneopterin to 6-hydroxymethyl-7,8-dihydropterin.</text>
</comment>
<evidence type="ECO:0000256" key="1">
    <source>
        <dbReference type="ARBA" id="ARBA00001353"/>
    </source>
</evidence>
<dbReference type="GO" id="GO:0046656">
    <property type="term" value="P:folic acid biosynthetic process"/>
    <property type="evidence" value="ECO:0007669"/>
    <property type="project" value="UniProtKB-UniRule"/>
</dbReference>
<evidence type="ECO:0000256" key="4">
    <source>
        <dbReference type="ARBA" id="ARBA00022909"/>
    </source>
</evidence>
<dbReference type="EMBL" id="KC811133">
    <property type="protein sequence ID" value="AGQ19489.1"/>
    <property type="molecule type" value="Genomic_DNA"/>
</dbReference>
<dbReference type="Gene3D" id="3.30.1130.10">
    <property type="match status" value="1"/>
</dbReference>
<dbReference type="UniPathway" id="UPA00077">
    <property type="reaction ID" value="UER00154"/>
</dbReference>
<name>S5DL00_9ACTN</name>
<reference evidence="8" key="1">
    <citation type="journal article" date="2013" name="Sci. Rep.">
        <title>Metagenomics uncovers a new group of low GC and ultra-small marine Actinobacteria.</title>
        <authorList>
            <person name="Ghai R."/>
            <person name="Mizuno C.M."/>
            <person name="Picazo A."/>
            <person name="Camacho A."/>
            <person name="Rodriguez-Valera F."/>
        </authorList>
    </citation>
    <scope>NUCLEOTIDE SEQUENCE</scope>
</reference>
<evidence type="ECO:0000256" key="3">
    <source>
        <dbReference type="ARBA" id="ARBA00005708"/>
    </source>
</evidence>
<sequence length="123" mass="14087">MSLTINIDGITVFAKHGVYDEEKINNQKFLIDLNVELKEEIINLSNYELDSLDETINYETFVNEVVAICKNNSFNLLETLAYTILNSFKRHEKISSMTVTIHKPNSPLQDNVDDISVTVSEKF</sequence>
<protein>
    <recommendedName>
        <fullName evidence="6">7,8-dihydroneopterin aldolase</fullName>
        <ecNumber evidence="6">4.1.2.25</ecNumber>
    </recommendedName>
</protein>
<dbReference type="SMART" id="SM00905">
    <property type="entry name" value="FolB"/>
    <property type="match status" value="1"/>
</dbReference>
<evidence type="ECO:0000259" key="7">
    <source>
        <dbReference type="SMART" id="SM00905"/>
    </source>
</evidence>
<dbReference type="InterPro" id="IPR043133">
    <property type="entry name" value="GTP-CH-I_C/QueF"/>
</dbReference>
<comment type="pathway">
    <text evidence="2 6">Cofactor biosynthesis; tetrahydrofolate biosynthesis; 2-amino-4-hydroxy-6-hydroxymethyl-7,8-dihydropteridine diphosphate from 7,8-dihydroneopterin triphosphate: step 3/4.</text>
</comment>
<evidence type="ECO:0000256" key="6">
    <source>
        <dbReference type="RuleBase" id="RU362079"/>
    </source>
</evidence>
<dbReference type="NCBIfam" id="TIGR00526">
    <property type="entry name" value="folB_dom"/>
    <property type="match status" value="1"/>
</dbReference>
<dbReference type="NCBIfam" id="TIGR00525">
    <property type="entry name" value="folB"/>
    <property type="match status" value="1"/>
</dbReference>
<dbReference type="GO" id="GO:0046654">
    <property type="term" value="P:tetrahydrofolate biosynthetic process"/>
    <property type="evidence" value="ECO:0007669"/>
    <property type="project" value="UniProtKB-UniRule"/>
</dbReference>
<organism evidence="8">
    <name type="scientific">Candidatus Actinomarina minuta</name>
    <dbReference type="NCBI Taxonomy" id="1389454"/>
    <lineage>
        <taxon>Bacteria</taxon>
        <taxon>Bacillati</taxon>
        <taxon>Actinomycetota</taxon>
        <taxon>Actinomycetes</taxon>
        <taxon>Candidatus Actinomarinidae</taxon>
        <taxon>Candidatus Actinomarinales</taxon>
        <taxon>Candidatus Actinomarineae</taxon>
        <taxon>Candidatus Actinomarinaceae</taxon>
        <taxon>Candidatus Actinomarina</taxon>
    </lineage>
</organism>
<evidence type="ECO:0000313" key="8">
    <source>
        <dbReference type="EMBL" id="AGQ19489.1"/>
    </source>
</evidence>
<keyword evidence="4 6" id="KW-0289">Folate biosynthesis</keyword>
<dbReference type="PANTHER" id="PTHR42844:SF1">
    <property type="entry name" value="DIHYDRONEOPTERIN ALDOLASE 1-RELATED"/>
    <property type="match status" value="1"/>
</dbReference>
<dbReference type="InterPro" id="IPR006156">
    <property type="entry name" value="Dihydroneopterin_aldolase"/>
</dbReference>
<evidence type="ECO:0000256" key="2">
    <source>
        <dbReference type="ARBA" id="ARBA00005013"/>
    </source>
</evidence>
<dbReference type="GO" id="GO:0005737">
    <property type="term" value="C:cytoplasm"/>
    <property type="evidence" value="ECO:0007669"/>
    <property type="project" value="TreeGrafter"/>
</dbReference>
<accession>S5DL00</accession>